<reference evidence="2" key="1">
    <citation type="submission" date="2022-08" db="EMBL/GenBank/DDBJ databases">
        <title>Novel sulphate-reducing endosymbionts in the free-living metamonad Anaeramoeba.</title>
        <authorList>
            <person name="Jerlstrom-Hultqvist J."/>
            <person name="Cepicka I."/>
            <person name="Gallot-Lavallee L."/>
            <person name="Salas-Leiva D."/>
            <person name="Curtis B.A."/>
            <person name="Zahonova K."/>
            <person name="Pipaliya S."/>
            <person name="Dacks J."/>
            <person name="Roger A.J."/>
        </authorList>
    </citation>
    <scope>NUCLEOTIDE SEQUENCE</scope>
    <source>
        <strain evidence="2">Busselton2</strain>
    </source>
</reference>
<dbReference type="Pfam" id="PF22075">
    <property type="entry name" value="DUF6939"/>
    <property type="match status" value="1"/>
</dbReference>
<accession>A0AAV7YTA7</accession>
<dbReference type="AlphaFoldDB" id="A0AAV7YTA7"/>
<proteinExistence type="predicted"/>
<protein>
    <submittedName>
        <fullName evidence="2">Uncharacterized protein</fullName>
    </submittedName>
</protein>
<evidence type="ECO:0000313" key="3">
    <source>
        <dbReference type="Proteomes" id="UP001146793"/>
    </source>
</evidence>
<comment type="caution">
    <text evidence="2">The sequence shown here is derived from an EMBL/GenBank/DDBJ whole genome shotgun (WGS) entry which is preliminary data.</text>
</comment>
<dbReference type="EMBL" id="JANTQA010000048">
    <property type="protein sequence ID" value="KAJ3431087.1"/>
    <property type="molecule type" value="Genomic_DNA"/>
</dbReference>
<organism evidence="2 3">
    <name type="scientific">Anaeramoeba flamelloides</name>
    <dbReference type="NCBI Taxonomy" id="1746091"/>
    <lineage>
        <taxon>Eukaryota</taxon>
        <taxon>Metamonada</taxon>
        <taxon>Anaeramoebidae</taxon>
        <taxon>Anaeramoeba</taxon>
    </lineage>
</organism>
<gene>
    <name evidence="2" type="ORF">M0812_02763</name>
</gene>
<name>A0AAV7YTA7_9EUKA</name>
<dbReference type="Proteomes" id="UP001146793">
    <property type="component" value="Unassembled WGS sequence"/>
</dbReference>
<evidence type="ECO:0000256" key="1">
    <source>
        <dbReference type="SAM" id="MobiDB-lite"/>
    </source>
</evidence>
<sequence>MTVYLIGPGDEIDSKIVTINVTSRTKKPWSKAFSPFYLGPVSVTPFNEKELVSKNFENAWQYCKVYQEYEQENKFRKWFLKGIKNPKAVRFPMGRGAKPLYSLWKGKHLQYVEARFRIYAPLYAWCIENYAQEEFQRLKNLLTKHHKIALFDFDGYDYLRAGFTLEQVMYNHSMKMGHGFVLAMMLTNNRVWEEDFDENKIFHTIVGKSKIGKKLFKMNEDDELNSIEKENENEKEKEKENEKENEKEKEKEK</sequence>
<feature type="compositionally biased region" description="Basic and acidic residues" evidence="1">
    <location>
        <begin position="226"/>
        <end position="253"/>
    </location>
</feature>
<evidence type="ECO:0000313" key="2">
    <source>
        <dbReference type="EMBL" id="KAJ3431087.1"/>
    </source>
</evidence>
<dbReference type="InterPro" id="IPR054219">
    <property type="entry name" value="DUF6939"/>
</dbReference>
<feature type="region of interest" description="Disordered" evidence="1">
    <location>
        <begin position="222"/>
        <end position="253"/>
    </location>
</feature>